<protein>
    <submittedName>
        <fullName evidence="1">Uncharacterized protein</fullName>
    </submittedName>
</protein>
<sequence length="121" mass="13340">MGHRLHMTLTGLFCGFRFRGHGYEYATVGLRTEVHVTCGQCENRVVLADANIGARMPLRAALTQNNVAWNDSFAAELLYAKALGFGIATVTRGTASFFVCHWSSPLNLVSRVAPIRQQRCP</sequence>
<reference evidence="1 2" key="1">
    <citation type="submission" date="2016-01" db="EMBL/GenBank/DDBJ databases">
        <authorList>
            <person name="Oliw E.H."/>
        </authorList>
    </citation>
    <scope>NUCLEOTIDE SEQUENCE [LARGE SCALE GENOMIC DNA]</scope>
    <source>
        <strain evidence="1 2">Zutra 3-1</strain>
    </source>
</reference>
<proteinExistence type="predicted"/>
<evidence type="ECO:0000313" key="2">
    <source>
        <dbReference type="Proteomes" id="UP000191987"/>
    </source>
</evidence>
<dbReference type="AlphaFoldDB" id="A0A1S7NSM9"/>
<organism evidence="1 2">
    <name type="scientific">Agrobacterium deltaense Zutra 3/1</name>
    <dbReference type="NCBI Taxonomy" id="1183427"/>
    <lineage>
        <taxon>Bacteria</taxon>
        <taxon>Pseudomonadati</taxon>
        <taxon>Pseudomonadota</taxon>
        <taxon>Alphaproteobacteria</taxon>
        <taxon>Hyphomicrobiales</taxon>
        <taxon>Rhizobiaceae</taxon>
        <taxon>Rhizobium/Agrobacterium group</taxon>
        <taxon>Agrobacterium</taxon>
    </lineage>
</organism>
<evidence type="ECO:0000313" key="1">
    <source>
        <dbReference type="EMBL" id="CUX11094.1"/>
    </source>
</evidence>
<gene>
    <name evidence="1" type="ORF">AGR7C_Cc10110</name>
</gene>
<dbReference type="EMBL" id="FBWG01000001">
    <property type="protein sequence ID" value="CUX11094.1"/>
    <property type="molecule type" value="Genomic_DNA"/>
</dbReference>
<accession>A0A1S7NSM9</accession>
<name>A0A1S7NSM9_9HYPH</name>
<dbReference type="Proteomes" id="UP000191987">
    <property type="component" value="Unassembled WGS sequence"/>
</dbReference>